<comment type="caution">
    <text evidence="1">The sequence shown here is derived from an EMBL/GenBank/DDBJ whole genome shotgun (WGS) entry which is preliminary data.</text>
</comment>
<proteinExistence type="predicted"/>
<dbReference type="Gene3D" id="3.40.50.1820">
    <property type="entry name" value="alpha/beta hydrolase"/>
    <property type="match status" value="1"/>
</dbReference>
<evidence type="ECO:0008006" key="3">
    <source>
        <dbReference type="Google" id="ProtNLM"/>
    </source>
</evidence>
<evidence type="ECO:0000313" key="2">
    <source>
        <dbReference type="Proteomes" id="UP001239680"/>
    </source>
</evidence>
<dbReference type="RefSeq" id="WP_306680629.1">
    <property type="nucleotide sequence ID" value="NZ_JAVDBT010000009.1"/>
</dbReference>
<organism evidence="1 2">
    <name type="scientific">Pseudogemmobacter lacusdianii</name>
    <dbReference type="NCBI Taxonomy" id="3069608"/>
    <lineage>
        <taxon>Bacteria</taxon>
        <taxon>Pseudomonadati</taxon>
        <taxon>Pseudomonadota</taxon>
        <taxon>Alphaproteobacteria</taxon>
        <taxon>Rhodobacterales</taxon>
        <taxon>Paracoccaceae</taxon>
        <taxon>Pseudogemmobacter</taxon>
    </lineage>
</organism>
<name>A0ABU0VYT4_9RHOB</name>
<reference evidence="1 2" key="1">
    <citation type="submission" date="2023-08" db="EMBL/GenBank/DDBJ databases">
        <title>Characterization of two Paracoccaceae strains isolated from Phycosphere and proposal of Xinfangfangia lacusdiani sp. nov.</title>
        <authorList>
            <person name="Deng Y."/>
            <person name="Zhang Y.Q."/>
        </authorList>
    </citation>
    <scope>NUCLEOTIDE SEQUENCE [LARGE SCALE GENOMIC DNA]</scope>
    <source>
        <strain evidence="1 2">CPCC 101601</strain>
    </source>
</reference>
<protein>
    <recommendedName>
        <fullName evidence="3">Alpha/beta hydrolase</fullName>
    </recommendedName>
</protein>
<accession>A0ABU0VYT4</accession>
<dbReference type="SUPFAM" id="SSF53474">
    <property type="entry name" value="alpha/beta-Hydrolases"/>
    <property type="match status" value="1"/>
</dbReference>
<sequence>MQNGLEKSLPFGGNSGKSRLEDRALLPLAAPPPWFVHGMPGAGSDLVIAFASIGHDPSRPPSPEFVASASAKGRPALFIADASRSWCNAPGLTELLEEAVAAIRQRQEIRRILTVGQSMGGFTALVAASLIKVDAVLAIGPQFSVDPSLMAEERWSDWTRRIVRFTHPTAPLPPDTAITLLHGLADDYAQAMQFPAQNGVDHIFFPALSHSALAPHLKAKGCLQGLIEAALSTDRRRLLRLTANAGGIRRERWSA</sequence>
<gene>
    <name evidence="1" type="ORF">Q9295_11085</name>
</gene>
<evidence type="ECO:0000313" key="1">
    <source>
        <dbReference type="EMBL" id="MDQ2066921.1"/>
    </source>
</evidence>
<dbReference type="InterPro" id="IPR029058">
    <property type="entry name" value="AB_hydrolase_fold"/>
</dbReference>
<dbReference type="EMBL" id="JAVDBT010000009">
    <property type="protein sequence ID" value="MDQ2066921.1"/>
    <property type="molecule type" value="Genomic_DNA"/>
</dbReference>
<dbReference type="Proteomes" id="UP001239680">
    <property type="component" value="Unassembled WGS sequence"/>
</dbReference>
<keyword evidence="2" id="KW-1185">Reference proteome</keyword>